<dbReference type="InterPro" id="IPR010982">
    <property type="entry name" value="Lambda_DNA-bd_dom_sf"/>
</dbReference>
<reference evidence="2" key="1">
    <citation type="submission" date="2023-12" db="EMBL/GenBank/DDBJ databases">
        <title>Dolosigranulum savutii sp. nov. isolated from human upper respiratory samples collected in Botswana.</title>
        <authorList>
            <person name="Kelly M.S."/>
        </authorList>
    </citation>
    <scope>NUCLEOTIDE SEQUENCE</scope>
    <source>
        <strain evidence="2">MSK312</strain>
    </source>
</reference>
<feature type="domain" description="HTH cro/C1-type" evidence="1">
    <location>
        <begin position="4"/>
        <end position="47"/>
    </location>
</feature>
<evidence type="ECO:0000259" key="1">
    <source>
        <dbReference type="PROSITE" id="PS50943"/>
    </source>
</evidence>
<dbReference type="AlphaFoldDB" id="A0AB74TNY1"/>
<name>A0AB74TNY1_9LACT</name>
<organism evidence="2">
    <name type="scientific">Dolosigranulum savutiense</name>
    <dbReference type="NCBI Taxonomy" id="3110288"/>
    <lineage>
        <taxon>Bacteria</taxon>
        <taxon>Bacillati</taxon>
        <taxon>Bacillota</taxon>
        <taxon>Bacilli</taxon>
        <taxon>Lactobacillales</taxon>
        <taxon>Carnobacteriaceae</taxon>
        <taxon>Dolosigranulum</taxon>
    </lineage>
</organism>
<sequence length="65" mass="7623">MNKLAGFRRMLGLSQEEMAKKIGLSVTGYRLKENEINEFKKTEMIKIHTMVKDIMPDITLEDIFF</sequence>
<dbReference type="Gene3D" id="1.10.260.40">
    <property type="entry name" value="lambda repressor-like DNA-binding domains"/>
    <property type="match status" value="1"/>
</dbReference>
<protein>
    <submittedName>
        <fullName evidence="2">Helix-turn-helix domain-containing protein</fullName>
    </submittedName>
</protein>
<dbReference type="EMBL" id="CP142434">
    <property type="protein sequence ID" value="XBC48417.1"/>
    <property type="molecule type" value="Genomic_DNA"/>
</dbReference>
<dbReference type="CDD" id="cd00093">
    <property type="entry name" value="HTH_XRE"/>
    <property type="match status" value="1"/>
</dbReference>
<dbReference type="PROSITE" id="PS50943">
    <property type="entry name" value="HTH_CROC1"/>
    <property type="match status" value="1"/>
</dbReference>
<dbReference type="GO" id="GO:0003677">
    <property type="term" value="F:DNA binding"/>
    <property type="evidence" value="ECO:0007669"/>
    <property type="project" value="InterPro"/>
</dbReference>
<dbReference type="SUPFAM" id="SSF47413">
    <property type="entry name" value="lambda repressor-like DNA-binding domains"/>
    <property type="match status" value="1"/>
</dbReference>
<dbReference type="InterPro" id="IPR001387">
    <property type="entry name" value="Cro/C1-type_HTH"/>
</dbReference>
<proteinExistence type="predicted"/>
<accession>A0AB74TNY1</accession>
<evidence type="ECO:0000313" key="2">
    <source>
        <dbReference type="EMBL" id="XBC48417.1"/>
    </source>
</evidence>
<dbReference type="Pfam" id="PF01381">
    <property type="entry name" value="HTH_3"/>
    <property type="match status" value="1"/>
</dbReference>
<dbReference type="RefSeq" id="WP_347298408.1">
    <property type="nucleotide sequence ID" value="NZ_CP142434.1"/>
</dbReference>
<gene>
    <name evidence="2" type="ORF">VUQ09_03225</name>
</gene>